<keyword evidence="4" id="KW-1185">Reference proteome</keyword>
<gene>
    <name evidence="3" type="ORF">ACED39_20730</name>
</gene>
<dbReference type="Gene3D" id="3.30.830.10">
    <property type="entry name" value="Metalloenzyme, LuxS/M16 peptidase-like"/>
    <property type="match status" value="2"/>
</dbReference>
<feature type="domain" description="Peptidase M16 C-terminal" evidence="2">
    <location>
        <begin position="144"/>
        <end position="313"/>
    </location>
</feature>
<dbReference type="Pfam" id="PF05193">
    <property type="entry name" value="Peptidase_M16_C"/>
    <property type="match status" value="1"/>
</dbReference>
<dbReference type="Proteomes" id="UP001569151">
    <property type="component" value="Unassembled WGS sequence"/>
</dbReference>
<protein>
    <submittedName>
        <fullName evidence="3">Insulinase family protein</fullName>
    </submittedName>
</protein>
<organism evidence="3 4">
    <name type="scientific">Vibrio bivalvicida</name>
    <dbReference type="NCBI Taxonomy" id="1276888"/>
    <lineage>
        <taxon>Bacteria</taxon>
        <taxon>Pseudomonadati</taxon>
        <taxon>Pseudomonadota</taxon>
        <taxon>Gammaproteobacteria</taxon>
        <taxon>Vibrionales</taxon>
        <taxon>Vibrionaceae</taxon>
        <taxon>Vibrio</taxon>
        <taxon>Vibrio oreintalis group</taxon>
    </lineage>
</organism>
<proteinExistence type="predicted"/>
<evidence type="ECO:0000313" key="3">
    <source>
        <dbReference type="EMBL" id="MEZ8211196.1"/>
    </source>
</evidence>
<comment type="caution">
    <text evidence="3">The sequence shown here is derived from an EMBL/GenBank/DDBJ whole genome shotgun (WGS) entry which is preliminary data.</text>
</comment>
<evidence type="ECO:0000256" key="1">
    <source>
        <dbReference type="SAM" id="SignalP"/>
    </source>
</evidence>
<reference evidence="3 4" key="1">
    <citation type="submission" date="2024-06" db="EMBL/GenBank/DDBJ databases">
        <authorList>
            <person name="Steensen K."/>
            <person name="Seneca J."/>
            <person name="Bartlau N."/>
            <person name="Yu A.X."/>
            <person name="Polz M.F."/>
        </authorList>
    </citation>
    <scope>NUCLEOTIDE SEQUENCE [LARGE SCALE GENOMIC DNA]</scope>
    <source>
        <strain evidence="3 4">1F146</strain>
    </source>
</reference>
<sequence>MSYSLRSLIGAALSASLIFSPVVNASSNSALWFEHTDIQMPTSTKVAQLNNGLRFVVLPTTRNSDEVSLRVRIGSGSAQQSLEHDASARLAAQSCVESSDWKASTELEQTVFSLDLAHADETSIETNLAAIRQGLVRQSSSNGFKSKFYVPQNTTVIITGGVNTRQTIKLIQRQFSDWVKSPVSLKALGQGVDLDSYLQSESVNDTSFAVRTLKTLADEQDSKLHRKEILLTTVANKLLEQRIQKALEQQQSQAKVTVDNEVLFDHRLLSQVRVTEMSADEKSDAEKLVETEIKRAIATGFTQVEYEMVISQLREQLQRQTRQGSEHYAAEQADRLVAAISLGTVYTEPSYDLDLLNFHVAHLNEYDVSKEFEKTWSAEKNAFM</sequence>
<dbReference type="RefSeq" id="WP_371719409.1">
    <property type="nucleotide sequence ID" value="NZ_JBGOOF010000022.1"/>
</dbReference>
<dbReference type="EMBL" id="JBGOOS010000046">
    <property type="protein sequence ID" value="MEZ8211196.1"/>
    <property type="molecule type" value="Genomic_DNA"/>
</dbReference>
<dbReference type="SUPFAM" id="SSF63411">
    <property type="entry name" value="LuxS/MPP-like metallohydrolase"/>
    <property type="match status" value="1"/>
</dbReference>
<dbReference type="InterPro" id="IPR007863">
    <property type="entry name" value="Peptidase_M16_C"/>
</dbReference>
<keyword evidence="1" id="KW-0732">Signal</keyword>
<evidence type="ECO:0000259" key="2">
    <source>
        <dbReference type="Pfam" id="PF05193"/>
    </source>
</evidence>
<evidence type="ECO:0000313" key="4">
    <source>
        <dbReference type="Proteomes" id="UP001569151"/>
    </source>
</evidence>
<name>A0ABV4MNQ1_9VIBR</name>
<accession>A0ABV4MNQ1</accession>
<dbReference type="InterPro" id="IPR011249">
    <property type="entry name" value="Metalloenz_LuxS/M16"/>
</dbReference>
<feature type="signal peptide" evidence="1">
    <location>
        <begin position="1"/>
        <end position="25"/>
    </location>
</feature>
<feature type="chain" id="PRO_5045179081" evidence="1">
    <location>
        <begin position="26"/>
        <end position="384"/>
    </location>
</feature>